<name>M0M3S4_9EURY</name>
<dbReference type="eggNOG" id="ENOG502N5GI">
    <property type="taxonomic scope" value="Archaea"/>
</dbReference>
<dbReference type="OrthoDB" id="205914at2157"/>
<dbReference type="AlphaFoldDB" id="M0M3S4"/>
<gene>
    <name evidence="2" type="ORF">C446_07729</name>
</gene>
<sequence>MFAIVIGLVLTAFGLAGVWYAPAIVEAQRREGMAPLEDSNVEESDRIAVTKGVGAVMIVAGLAVAAYGAGLV</sequence>
<dbReference type="RefSeq" id="WP_006672481.1">
    <property type="nucleotide sequence ID" value="NZ_AOMA01000077.1"/>
</dbReference>
<proteinExistence type="predicted"/>
<keyword evidence="1" id="KW-0472">Membrane</keyword>
<accession>M0M3S4</accession>
<keyword evidence="1" id="KW-0812">Transmembrane</keyword>
<keyword evidence="1" id="KW-1133">Transmembrane helix</keyword>
<evidence type="ECO:0000313" key="3">
    <source>
        <dbReference type="Proteomes" id="UP000011607"/>
    </source>
</evidence>
<feature type="transmembrane region" description="Helical" evidence="1">
    <location>
        <begin position="47"/>
        <end position="69"/>
    </location>
</feature>
<keyword evidence="3" id="KW-1185">Reference proteome</keyword>
<evidence type="ECO:0000256" key="1">
    <source>
        <dbReference type="SAM" id="Phobius"/>
    </source>
</evidence>
<dbReference type="EMBL" id="AOMA01000077">
    <property type="protein sequence ID" value="EMA40043.1"/>
    <property type="molecule type" value="Genomic_DNA"/>
</dbReference>
<evidence type="ECO:0000313" key="2">
    <source>
        <dbReference type="EMBL" id="EMA40043.1"/>
    </source>
</evidence>
<reference evidence="2 3" key="1">
    <citation type="journal article" date="2014" name="PLoS Genet.">
        <title>Phylogenetically driven sequencing of extremely halophilic archaea reveals strategies for static and dynamic osmo-response.</title>
        <authorList>
            <person name="Becker E.A."/>
            <person name="Seitzer P.M."/>
            <person name="Tritt A."/>
            <person name="Larsen D."/>
            <person name="Krusor M."/>
            <person name="Yao A.I."/>
            <person name="Wu D."/>
            <person name="Madern D."/>
            <person name="Eisen J.A."/>
            <person name="Darling A.E."/>
            <person name="Facciotti M.T."/>
        </authorList>
    </citation>
    <scope>NUCLEOTIDE SEQUENCE [LARGE SCALE GENOMIC DNA]</scope>
    <source>
        <strain evidence="2 3">JCM 10879</strain>
    </source>
</reference>
<comment type="caution">
    <text evidence="2">The sequence shown here is derived from an EMBL/GenBank/DDBJ whole genome shotgun (WGS) entry which is preliminary data.</text>
</comment>
<dbReference type="Proteomes" id="UP000011607">
    <property type="component" value="Unassembled WGS sequence"/>
</dbReference>
<protein>
    <submittedName>
        <fullName evidence="2">Uncharacterized protein</fullName>
    </submittedName>
</protein>
<organism evidence="2 3">
    <name type="scientific">Halobiforma nitratireducens JCM 10879</name>
    <dbReference type="NCBI Taxonomy" id="1227454"/>
    <lineage>
        <taxon>Archaea</taxon>
        <taxon>Methanobacteriati</taxon>
        <taxon>Methanobacteriota</taxon>
        <taxon>Stenosarchaea group</taxon>
        <taxon>Halobacteria</taxon>
        <taxon>Halobacteriales</taxon>
        <taxon>Natrialbaceae</taxon>
        <taxon>Halobiforma</taxon>
    </lineage>
</organism>